<evidence type="ECO:0000259" key="3">
    <source>
        <dbReference type="Pfam" id="PF01551"/>
    </source>
</evidence>
<organism evidence="4 5">
    <name type="scientific">Psychromonas arctica</name>
    <dbReference type="NCBI Taxonomy" id="168275"/>
    <lineage>
        <taxon>Bacteria</taxon>
        <taxon>Pseudomonadati</taxon>
        <taxon>Pseudomonadota</taxon>
        <taxon>Gammaproteobacteria</taxon>
        <taxon>Alteromonadales</taxon>
        <taxon>Psychromonadaceae</taxon>
        <taxon>Psychromonas</taxon>
    </lineage>
</organism>
<evidence type="ECO:0000313" key="4">
    <source>
        <dbReference type="EMBL" id="MEL0658599.1"/>
    </source>
</evidence>
<name>A0ABU9H9Q0_9GAMM</name>
<dbReference type="PANTHER" id="PTHR21666">
    <property type="entry name" value="PEPTIDASE-RELATED"/>
    <property type="match status" value="1"/>
</dbReference>
<comment type="caution">
    <text evidence="4">The sequence shown here is derived from an EMBL/GenBank/DDBJ whole genome shotgun (WGS) entry which is preliminary data.</text>
</comment>
<evidence type="ECO:0000256" key="2">
    <source>
        <dbReference type="SAM" id="SignalP"/>
    </source>
</evidence>
<dbReference type="Gene3D" id="6.10.250.3150">
    <property type="match status" value="1"/>
</dbReference>
<dbReference type="InterPro" id="IPR011055">
    <property type="entry name" value="Dup_hybrid_motif"/>
</dbReference>
<dbReference type="Gene3D" id="2.70.70.10">
    <property type="entry name" value="Glucose Permease (Domain IIA)"/>
    <property type="match status" value="1"/>
</dbReference>
<evidence type="ECO:0000313" key="5">
    <source>
        <dbReference type="Proteomes" id="UP001366060"/>
    </source>
</evidence>
<proteinExistence type="predicted"/>
<feature type="signal peptide" evidence="2">
    <location>
        <begin position="1"/>
        <end position="34"/>
    </location>
</feature>
<gene>
    <name evidence="4" type="ORF">V6255_05530</name>
</gene>
<dbReference type="InterPro" id="IPR016047">
    <property type="entry name" value="M23ase_b-sheet_dom"/>
</dbReference>
<dbReference type="InterPro" id="IPR050570">
    <property type="entry name" value="Cell_wall_metabolism_enzyme"/>
</dbReference>
<feature type="coiled-coil region" evidence="1">
    <location>
        <begin position="239"/>
        <end position="277"/>
    </location>
</feature>
<feature type="domain" description="M23ase beta-sheet core" evidence="3">
    <location>
        <begin position="314"/>
        <end position="408"/>
    </location>
</feature>
<dbReference type="PANTHER" id="PTHR21666:SF270">
    <property type="entry name" value="MUREIN HYDROLASE ACTIVATOR ENVC"/>
    <property type="match status" value="1"/>
</dbReference>
<keyword evidence="2" id="KW-0732">Signal</keyword>
<dbReference type="CDD" id="cd12797">
    <property type="entry name" value="M23_peptidase"/>
    <property type="match status" value="1"/>
</dbReference>
<keyword evidence="1" id="KW-0175">Coiled coil</keyword>
<dbReference type="EMBL" id="JBAKBA010000009">
    <property type="protein sequence ID" value="MEL0658599.1"/>
    <property type="molecule type" value="Genomic_DNA"/>
</dbReference>
<feature type="chain" id="PRO_5047221404" evidence="2">
    <location>
        <begin position="35"/>
        <end position="416"/>
    </location>
</feature>
<reference evidence="4 5" key="1">
    <citation type="submission" date="2024-02" db="EMBL/GenBank/DDBJ databases">
        <title>Bacteria isolated from the canopy kelp, Nereocystis luetkeana.</title>
        <authorList>
            <person name="Pfister C.A."/>
            <person name="Younker I.T."/>
            <person name="Light S.H."/>
        </authorList>
    </citation>
    <scope>NUCLEOTIDE SEQUENCE [LARGE SCALE GENOMIC DNA]</scope>
    <source>
        <strain evidence="4 5">TI.2.07</strain>
    </source>
</reference>
<protein>
    <submittedName>
        <fullName evidence="4">Peptidoglycan DD-metalloendopeptidase family protein</fullName>
    </submittedName>
</protein>
<evidence type="ECO:0000256" key="1">
    <source>
        <dbReference type="SAM" id="Coils"/>
    </source>
</evidence>
<sequence>MTFNLLSFNKLGRVSQLICISFLIATLFNTQVSAANLNNLQQQIKESKQTKAQKQKQQRLLEEELSDSEQAIAKVSQQVNETKETIENKRAALVSLKKSTEQLEEDKLKQQSLLQQQLVSAYMTGQNDLIKLMLNQEDLSKIVRAKSYYQYLNEARLESIESLHSTQQKLISNEKEQTATLAALEKMYKDQKQRQDTVNAQKIKRNKALSSLRKDINYQNQKLAELGNSEKALRERLIKAAKERKIKELAAAKAQAAKELEDKKKAKTKFLSKAKKKENTFSKLASQKGKLQWPIRGSVLHRFGSSRSRSSEVKWKGIAIAANEGEKVRAVATGRVLFAGYFKGYGMVIALDHSDNYITLYGYNQTLLQKAGDVVLQGDAIALAGHSGGQERTSLYFELSHKGKAEDPLRWLTRKK</sequence>
<dbReference type="RefSeq" id="WP_341627243.1">
    <property type="nucleotide sequence ID" value="NZ_JBAKBA010000009.1"/>
</dbReference>
<feature type="coiled-coil region" evidence="1">
    <location>
        <begin position="174"/>
        <end position="201"/>
    </location>
</feature>
<feature type="coiled-coil region" evidence="1">
    <location>
        <begin position="37"/>
        <end position="116"/>
    </location>
</feature>
<accession>A0ABU9H9Q0</accession>
<dbReference type="Pfam" id="PF01551">
    <property type="entry name" value="Peptidase_M23"/>
    <property type="match status" value="1"/>
</dbReference>
<dbReference type="Proteomes" id="UP001366060">
    <property type="component" value="Unassembled WGS sequence"/>
</dbReference>
<keyword evidence="5" id="KW-1185">Reference proteome</keyword>
<dbReference type="SUPFAM" id="SSF51261">
    <property type="entry name" value="Duplicated hybrid motif"/>
    <property type="match status" value="1"/>
</dbReference>